<accession>A0A1I0UEK9</accession>
<dbReference type="AlphaFoldDB" id="A0A1I0UEK9"/>
<dbReference type="EMBL" id="FOJN01000023">
    <property type="protein sequence ID" value="SFA62471.1"/>
    <property type="molecule type" value="Genomic_DNA"/>
</dbReference>
<gene>
    <name evidence="3" type="ORF">SAMN05444374_1233</name>
</gene>
<dbReference type="RefSeq" id="WP_139204052.1">
    <property type="nucleotide sequence ID" value="NZ_FOJN01000023.1"/>
</dbReference>
<dbReference type="Pfam" id="PF19865">
    <property type="entry name" value="DUF6338"/>
    <property type="match status" value="1"/>
</dbReference>
<keyword evidence="2" id="KW-0472">Membrane</keyword>
<dbReference type="InterPro" id="IPR045919">
    <property type="entry name" value="DUF6338"/>
</dbReference>
<evidence type="ECO:0000313" key="3">
    <source>
        <dbReference type="EMBL" id="SFA62471.1"/>
    </source>
</evidence>
<proteinExistence type="predicted"/>
<reference evidence="3 4" key="1">
    <citation type="submission" date="2016-10" db="EMBL/GenBank/DDBJ databases">
        <authorList>
            <person name="de Groot N.N."/>
        </authorList>
    </citation>
    <scope>NUCLEOTIDE SEQUENCE [LARGE SCALE GENOMIC DNA]</scope>
    <source>
        <strain evidence="3 4">DSM 44908</strain>
    </source>
</reference>
<keyword evidence="2" id="KW-0812">Transmembrane</keyword>
<name>A0A1I0UEK9_9NOCA</name>
<evidence type="ECO:0000256" key="1">
    <source>
        <dbReference type="SAM" id="MobiDB-lite"/>
    </source>
</evidence>
<keyword evidence="2" id="KW-1133">Transmembrane helix</keyword>
<evidence type="ECO:0000313" key="4">
    <source>
        <dbReference type="Proteomes" id="UP000182054"/>
    </source>
</evidence>
<sequence>MPSSFQAVAAFIVALVPGALYFWSYERIAGRWGANLTDRLFRFLGASALFHAVLAPATYWFWAEQWPHVVAGDRLSFWLWPAVLAYVVVPLLGGTIVGYGTRDRTWWATIATGPDPAPRAWDHLFHGKRDGWVRLKLKSGTWIGGAYATSDEDNLMSYTAGYPEDQDLFLSTTIDVDPDSGEFILDDDGRARVAPRSGLLVRWEEVEYLQFIRIDVLPAEPGPRTQSDQGTIDHDDEGTGDATAEQYPVSDGP</sequence>
<dbReference type="Proteomes" id="UP000182054">
    <property type="component" value="Unassembled WGS sequence"/>
</dbReference>
<organism evidence="3 4">
    <name type="scientific">Rhodococcoides kroppenstedtii</name>
    <dbReference type="NCBI Taxonomy" id="293050"/>
    <lineage>
        <taxon>Bacteria</taxon>
        <taxon>Bacillati</taxon>
        <taxon>Actinomycetota</taxon>
        <taxon>Actinomycetes</taxon>
        <taxon>Mycobacteriales</taxon>
        <taxon>Nocardiaceae</taxon>
        <taxon>Rhodococcoides</taxon>
    </lineage>
</organism>
<feature type="transmembrane region" description="Helical" evidence="2">
    <location>
        <begin position="6"/>
        <end position="23"/>
    </location>
</feature>
<feature type="transmembrane region" description="Helical" evidence="2">
    <location>
        <begin position="43"/>
        <end position="62"/>
    </location>
</feature>
<dbReference type="GeneID" id="85487690"/>
<evidence type="ECO:0000256" key="2">
    <source>
        <dbReference type="SAM" id="Phobius"/>
    </source>
</evidence>
<protein>
    <submittedName>
        <fullName evidence="3">Uncharacterized protein</fullName>
    </submittedName>
</protein>
<feature type="region of interest" description="Disordered" evidence="1">
    <location>
        <begin position="219"/>
        <end position="253"/>
    </location>
</feature>
<feature type="transmembrane region" description="Helical" evidence="2">
    <location>
        <begin position="77"/>
        <end position="99"/>
    </location>
</feature>
<dbReference type="OrthoDB" id="3618713at2"/>